<feature type="compositionally biased region" description="Basic and acidic residues" evidence="1">
    <location>
        <begin position="43"/>
        <end position="54"/>
    </location>
</feature>
<dbReference type="EMBL" id="HBJA01138149">
    <property type="protein sequence ID" value="CAE0836176.1"/>
    <property type="molecule type" value="Transcribed_RNA"/>
</dbReference>
<reference evidence="2" key="1">
    <citation type="submission" date="2021-01" db="EMBL/GenBank/DDBJ databases">
        <authorList>
            <person name="Corre E."/>
            <person name="Pelletier E."/>
            <person name="Niang G."/>
            <person name="Scheremetjew M."/>
            <person name="Finn R."/>
            <person name="Kale V."/>
            <person name="Holt S."/>
            <person name="Cochrane G."/>
            <person name="Meng A."/>
            <person name="Brown T."/>
            <person name="Cohen L."/>
        </authorList>
    </citation>
    <scope>NUCLEOTIDE SEQUENCE</scope>
    <source>
        <strain evidence="2">CCMP1594</strain>
    </source>
</reference>
<name>A0A7S4GG90_9EUGL</name>
<evidence type="ECO:0000256" key="1">
    <source>
        <dbReference type="SAM" id="MobiDB-lite"/>
    </source>
</evidence>
<feature type="compositionally biased region" description="Basic and acidic residues" evidence="1">
    <location>
        <begin position="88"/>
        <end position="101"/>
    </location>
</feature>
<gene>
    <name evidence="2" type="ORF">EGYM00163_LOCUS47540</name>
</gene>
<proteinExistence type="predicted"/>
<evidence type="ECO:0000313" key="2">
    <source>
        <dbReference type="EMBL" id="CAE0836176.1"/>
    </source>
</evidence>
<dbReference type="AlphaFoldDB" id="A0A7S4GG90"/>
<protein>
    <submittedName>
        <fullName evidence="2">Uncharacterized protein</fullName>
    </submittedName>
</protein>
<feature type="region of interest" description="Disordered" evidence="1">
    <location>
        <begin position="78"/>
        <end position="101"/>
    </location>
</feature>
<sequence>MRIQGLYGHGCQQDEGALPNRTSLKSQHHFLGTLETGGAQIDQKTRDTSWDNEGHQNVTQTFLIAPKFGPVLQAIKRGKGSKVCSQKARKDYPHSPKSLTE</sequence>
<organism evidence="2">
    <name type="scientific">Eutreptiella gymnastica</name>
    <dbReference type="NCBI Taxonomy" id="73025"/>
    <lineage>
        <taxon>Eukaryota</taxon>
        <taxon>Discoba</taxon>
        <taxon>Euglenozoa</taxon>
        <taxon>Euglenida</taxon>
        <taxon>Spirocuta</taxon>
        <taxon>Euglenophyceae</taxon>
        <taxon>Eutreptiales</taxon>
        <taxon>Eutreptiaceae</taxon>
        <taxon>Eutreptiella</taxon>
    </lineage>
</organism>
<accession>A0A7S4GG90</accession>
<feature type="region of interest" description="Disordered" evidence="1">
    <location>
        <begin position="34"/>
        <end position="54"/>
    </location>
</feature>